<evidence type="ECO:0000313" key="3">
    <source>
        <dbReference type="Proteomes" id="UP001432027"/>
    </source>
</evidence>
<evidence type="ECO:0000313" key="2">
    <source>
        <dbReference type="EMBL" id="GMS89740.1"/>
    </source>
</evidence>
<feature type="transmembrane region" description="Helical" evidence="1">
    <location>
        <begin position="147"/>
        <end position="168"/>
    </location>
</feature>
<keyword evidence="1" id="KW-0812">Transmembrane</keyword>
<dbReference type="Proteomes" id="UP001432027">
    <property type="component" value="Unassembled WGS sequence"/>
</dbReference>
<evidence type="ECO:0000256" key="1">
    <source>
        <dbReference type="SAM" id="Phobius"/>
    </source>
</evidence>
<feature type="transmembrane region" description="Helical" evidence="1">
    <location>
        <begin position="113"/>
        <end position="132"/>
    </location>
</feature>
<comment type="caution">
    <text evidence="2">The sequence shown here is derived from an EMBL/GenBank/DDBJ whole genome shotgun (WGS) entry which is preliminary data.</text>
</comment>
<accession>A0AAV5T3T4</accession>
<keyword evidence="1" id="KW-1133">Transmembrane helix</keyword>
<gene>
    <name evidence="2" type="ORF">PENTCL1PPCAC_11915</name>
</gene>
<name>A0AAV5T3T4_9BILA</name>
<protein>
    <submittedName>
        <fullName evidence="2">Uncharacterized protein</fullName>
    </submittedName>
</protein>
<feature type="transmembrane region" description="Helical" evidence="1">
    <location>
        <begin position="29"/>
        <end position="51"/>
    </location>
</feature>
<keyword evidence="1" id="KW-0472">Membrane</keyword>
<dbReference type="EMBL" id="BTSX01000003">
    <property type="protein sequence ID" value="GMS89740.1"/>
    <property type="molecule type" value="Genomic_DNA"/>
</dbReference>
<dbReference type="AlphaFoldDB" id="A0AAV5T3T4"/>
<organism evidence="2 3">
    <name type="scientific">Pristionchus entomophagus</name>
    <dbReference type="NCBI Taxonomy" id="358040"/>
    <lineage>
        <taxon>Eukaryota</taxon>
        <taxon>Metazoa</taxon>
        <taxon>Ecdysozoa</taxon>
        <taxon>Nematoda</taxon>
        <taxon>Chromadorea</taxon>
        <taxon>Rhabditida</taxon>
        <taxon>Rhabditina</taxon>
        <taxon>Diplogasteromorpha</taxon>
        <taxon>Diplogasteroidea</taxon>
        <taxon>Neodiplogasteridae</taxon>
        <taxon>Pristionchus</taxon>
    </lineage>
</organism>
<sequence length="174" mass="18954">FYSLLFHRFSKASDRLAMHKAKDLVKPSYAQFASIGVTALLLILLIVVVAVDEFETGIGLTHMLGLSGFSNMPAWAMAAFFLLIAALLSQIAAITMHVLFFKRPHLKPKLFKGLIVINALTFLISATALGLWNSKGSAKGLASYSHSYNSLGACIFFEIVNFVLLILLKFTGGV</sequence>
<reference evidence="2" key="1">
    <citation type="submission" date="2023-10" db="EMBL/GenBank/DDBJ databases">
        <title>Genome assembly of Pristionchus species.</title>
        <authorList>
            <person name="Yoshida K."/>
            <person name="Sommer R.J."/>
        </authorList>
    </citation>
    <scope>NUCLEOTIDE SEQUENCE</scope>
    <source>
        <strain evidence="2">RS0144</strain>
    </source>
</reference>
<feature type="non-terminal residue" evidence="2">
    <location>
        <position position="1"/>
    </location>
</feature>
<keyword evidence="3" id="KW-1185">Reference proteome</keyword>
<proteinExistence type="predicted"/>
<feature type="transmembrane region" description="Helical" evidence="1">
    <location>
        <begin position="74"/>
        <end position="101"/>
    </location>
</feature>